<reference evidence="3" key="1">
    <citation type="journal article" date="2018" name="Int. J. Biol. Macromol.">
        <title>Characterization of the mitochondrial genomes of three species in the ectomycorrhizal genus Cantharellus and phylogeny of Agaricomycetes.</title>
        <authorList>
            <person name="Li Q."/>
            <person name="Liao M."/>
            <person name="Yang M."/>
            <person name="Xiong C."/>
            <person name="Jin X."/>
            <person name="Chen Z."/>
            <person name="Huang W."/>
        </authorList>
    </citation>
    <scope>NUCLEOTIDE SEQUENCE</scope>
    <source>
        <strain evidence="3">S38</strain>
    </source>
</reference>
<dbReference type="InterPro" id="IPR004860">
    <property type="entry name" value="LAGLIDADG_dom"/>
</dbReference>
<sequence length="214" mass="25417">MVYKLYRFYRTSAKAHLELTPELDEIIIGSMLGDLSAEKRNDNSNTRLQFKQTTLNEPYINHLYSLFKNYCGSQPKIMYKFDSRPDKMKEYSSIKFQTLSIPCFNKYRKIFYNSEGIKIIPSNLEEYLTIRGLSYWIMDDGYKSNKAFYISTESFTLSEHVLLVQILKTKFGLDCSYHKHTNGYRLYIYSTSRTKLFNLVKPYLLDHFEYKFGV</sequence>
<gene>
    <name evidence="3" type="primary">orf214</name>
</gene>
<name>A0A2U3TML2_9AGAM</name>
<dbReference type="RefSeq" id="YP_009486039.1">
    <property type="nucleotide sequence ID" value="NC_037756.1"/>
</dbReference>
<dbReference type="Gene3D" id="3.10.28.10">
    <property type="entry name" value="Homing endonucleases"/>
    <property type="match status" value="2"/>
</dbReference>
<dbReference type="EMBL" id="MG602716">
    <property type="protein sequence ID" value="AWA82100.1"/>
    <property type="molecule type" value="Genomic_DNA"/>
</dbReference>
<dbReference type="GO" id="GO:0000373">
    <property type="term" value="P:Group II intron splicing"/>
    <property type="evidence" value="ECO:0007669"/>
    <property type="project" value="TreeGrafter"/>
</dbReference>
<accession>A0A2U3TML2</accession>
<dbReference type="GO" id="GO:0045292">
    <property type="term" value="P:mRNA cis splicing, via spliceosome"/>
    <property type="evidence" value="ECO:0007669"/>
    <property type="project" value="TreeGrafter"/>
</dbReference>
<comment type="function">
    <text evidence="1">Mitochondrial DNA endonuclease involved in intron homing.</text>
</comment>
<protein>
    <recommendedName>
        <fullName evidence="2">Homing endonuclease LAGLIDADG domain-containing protein</fullName>
    </recommendedName>
</protein>
<dbReference type="AlphaFoldDB" id="A0A2U3TML2"/>
<organism evidence="3">
    <name type="scientific">Cantharellus appalachiensis</name>
    <dbReference type="NCBI Taxonomy" id="409893"/>
    <lineage>
        <taxon>Eukaryota</taxon>
        <taxon>Fungi</taxon>
        <taxon>Dikarya</taxon>
        <taxon>Basidiomycota</taxon>
        <taxon>Agaricomycotina</taxon>
        <taxon>Agaricomycetes</taxon>
        <taxon>Cantharellales</taxon>
        <taxon>Hydnaceae</taxon>
        <taxon>Cantharellus</taxon>
    </lineage>
</organism>
<keyword evidence="3" id="KW-0496">Mitochondrion</keyword>
<dbReference type="InterPro" id="IPR052500">
    <property type="entry name" value="Chloro/Mito_RNA_Process"/>
</dbReference>
<dbReference type="GeneID" id="36938691"/>
<proteinExistence type="predicted"/>
<dbReference type="InterPro" id="IPR027434">
    <property type="entry name" value="Homing_endonucl"/>
</dbReference>
<dbReference type="GO" id="GO:0004519">
    <property type="term" value="F:endonuclease activity"/>
    <property type="evidence" value="ECO:0007669"/>
    <property type="project" value="InterPro"/>
</dbReference>
<dbReference type="PANTHER" id="PTHR47539">
    <property type="entry name" value="PENTATRICOPEPTIDE REPEAT-CONTAINING PROTEIN OTP51, CHLOROPLASTIC"/>
    <property type="match status" value="1"/>
</dbReference>
<dbReference type="SUPFAM" id="SSF55608">
    <property type="entry name" value="Homing endonucleases"/>
    <property type="match status" value="1"/>
</dbReference>
<evidence type="ECO:0000313" key="3">
    <source>
        <dbReference type="EMBL" id="AWA82100.1"/>
    </source>
</evidence>
<evidence type="ECO:0000256" key="1">
    <source>
        <dbReference type="ARBA" id="ARBA00002670"/>
    </source>
</evidence>
<feature type="domain" description="Homing endonuclease LAGLIDADG" evidence="2">
    <location>
        <begin position="25"/>
        <end position="196"/>
    </location>
</feature>
<dbReference type="Pfam" id="PF03161">
    <property type="entry name" value="LAGLIDADG_2"/>
    <property type="match status" value="1"/>
</dbReference>
<dbReference type="PANTHER" id="PTHR47539:SF1">
    <property type="entry name" value="PENTATRICOPEPTIDE REPEAT-CONTAINING PROTEIN OTP51, CHLOROPLASTIC"/>
    <property type="match status" value="1"/>
</dbReference>
<evidence type="ECO:0000259" key="2">
    <source>
        <dbReference type="Pfam" id="PF03161"/>
    </source>
</evidence>
<geneLocation type="mitochondrion" evidence="3"/>